<sequence>MAAMVDLRPDHKLLNLNFDHYQLSLDSVPVYEASLDDGIDEAKPSETFSSHHAKLFGLHNHLIKDPWSNDSVYFCDRHWNIGRVRIGKTGKPQTQDSLLIVPDAADLRIKPTRFNVSLAFPSKDLAVVCNGSDQFYLLDTGDRSGSAKWKVLFNTAVPVCGQAGTLLDCVMWVEGELRRIDCLLASVEEVDGETKEKHRSPWVMQIHWITLNSVDGVKWNFERTRRLEGSRPFDHVSLERGGKAVNIIGPDVYRMVEDSLQPVQLGEDTGEENECEERTPLYTWSQTASDLTIQLTLPDIAVTKASLSVDISSTRLELGIKNGLELLKGDLSARVEVDACTWTLDSRRLEIFLQKLEEGMWPSALVGDTRGELVMTPEQLEAIHQKLAHLTSEDWNPNPDKGDKPFNSQMLEECDAVDGDGVVLSRIDGETHNVTHKAIANNQYLFSVCTDPSLSPAVCLRHDVDGFLWQTSTDSDTPTDKTLSTQCPWKHIGVLNAFGYVLASKTQRRFCTCAPDMSVAVVADAQRHVYLYRQNVSVLSPVRNRKTGQQITSVAKQQVLALDCQPDIILGLAVTNSKIFVATDQKVFVYVIKADE</sequence>
<name>A0AAE0ZPB1_9GAST</name>
<dbReference type="GO" id="GO:0005634">
    <property type="term" value="C:nucleus"/>
    <property type="evidence" value="ECO:0007669"/>
    <property type="project" value="UniProtKB-SubCell"/>
</dbReference>
<feature type="domain" description="CS" evidence="6">
    <location>
        <begin position="277"/>
        <end position="365"/>
    </location>
</feature>
<dbReference type="InterPro" id="IPR007052">
    <property type="entry name" value="CS_dom"/>
</dbReference>
<dbReference type="Gene3D" id="2.60.40.790">
    <property type="match status" value="1"/>
</dbReference>
<dbReference type="PROSITE" id="PS51203">
    <property type="entry name" value="CS"/>
    <property type="match status" value="1"/>
</dbReference>
<evidence type="ECO:0000256" key="2">
    <source>
        <dbReference type="ARBA" id="ARBA00004496"/>
    </source>
</evidence>
<keyword evidence="4" id="KW-0963">Cytoplasm</keyword>
<dbReference type="PANTHER" id="PTHR21664:SF1">
    <property type="entry name" value="NUDC DOMAIN-CONTAINING PROTEIN 1"/>
    <property type="match status" value="1"/>
</dbReference>
<dbReference type="Pfam" id="PF04969">
    <property type="entry name" value="CS"/>
    <property type="match status" value="1"/>
</dbReference>
<keyword evidence="8" id="KW-1185">Reference proteome</keyword>
<accession>A0AAE0ZPB1</accession>
<dbReference type="Proteomes" id="UP001283361">
    <property type="component" value="Unassembled WGS sequence"/>
</dbReference>
<protein>
    <recommendedName>
        <fullName evidence="3">NudC domain-containing protein 1</fullName>
    </recommendedName>
</protein>
<comment type="caution">
    <text evidence="7">The sequence shown here is derived from an EMBL/GenBank/DDBJ whole genome shotgun (WGS) entry which is preliminary data.</text>
</comment>
<dbReference type="EMBL" id="JAWDGP010003588">
    <property type="protein sequence ID" value="KAK3772897.1"/>
    <property type="molecule type" value="Genomic_DNA"/>
</dbReference>
<evidence type="ECO:0000259" key="6">
    <source>
        <dbReference type="PROSITE" id="PS51203"/>
    </source>
</evidence>
<evidence type="ECO:0000313" key="7">
    <source>
        <dbReference type="EMBL" id="KAK3772897.1"/>
    </source>
</evidence>
<organism evidence="7 8">
    <name type="scientific">Elysia crispata</name>
    <name type="common">lettuce slug</name>
    <dbReference type="NCBI Taxonomy" id="231223"/>
    <lineage>
        <taxon>Eukaryota</taxon>
        <taxon>Metazoa</taxon>
        <taxon>Spiralia</taxon>
        <taxon>Lophotrochozoa</taxon>
        <taxon>Mollusca</taxon>
        <taxon>Gastropoda</taxon>
        <taxon>Heterobranchia</taxon>
        <taxon>Euthyneura</taxon>
        <taxon>Panpulmonata</taxon>
        <taxon>Sacoglossa</taxon>
        <taxon>Placobranchoidea</taxon>
        <taxon>Plakobranchidae</taxon>
        <taxon>Elysia</taxon>
    </lineage>
</organism>
<evidence type="ECO:0000256" key="3">
    <source>
        <dbReference type="ARBA" id="ARBA00018915"/>
    </source>
</evidence>
<evidence type="ECO:0000256" key="5">
    <source>
        <dbReference type="ARBA" id="ARBA00023242"/>
    </source>
</evidence>
<dbReference type="InterPro" id="IPR008978">
    <property type="entry name" value="HSP20-like_chaperone"/>
</dbReference>
<proteinExistence type="predicted"/>
<dbReference type="PANTHER" id="PTHR21664">
    <property type="entry name" value="CHRONIC MYELOGENOUS LEUKEMIA TUMOR ANTIGEN 66"/>
    <property type="match status" value="1"/>
</dbReference>
<gene>
    <name evidence="7" type="ORF">RRG08_024082</name>
</gene>
<dbReference type="AlphaFoldDB" id="A0AAE0ZPB1"/>
<dbReference type="GO" id="GO:0005737">
    <property type="term" value="C:cytoplasm"/>
    <property type="evidence" value="ECO:0007669"/>
    <property type="project" value="UniProtKB-SubCell"/>
</dbReference>
<dbReference type="CDD" id="cd06467">
    <property type="entry name" value="p23_NUDC_like"/>
    <property type="match status" value="1"/>
</dbReference>
<comment type="subcellular location">
    <subcellularLocation>
        <location evidence="2">Cytoplasm</location>
    </subcellularLocation>
    <subcellularLocation>
        <location evidence="1">Nucleus</location>
    </subcellularLocation>
</comment>
<reference evidence="7" key="1">
    <citation type="journal article" date="2023" name="G3 (Bethesda)">
        <title>A reference genome for the long-term kleptoplast-retaining sea slug Elysia crispata morphotype clarki.</title>
        <authorList>
            <person name="Eastman K.E."/>
            <person name="Pendleton A.L."/>
            <person name="Shaikh M.A."/>
            <person name="Suttiyut T."/>
            <person name="Ogas R."/>
            <person name="Tomko P."/>
            <person name="Gavelis G."/>
            <person name="Widhalm J.R."/>
            <person name="Wisecaver J.H."/>
        </authorList>
    </citation>
    <scope>NUCLEOTIDE SEQUENCE</scope>
    <source>
        <strain evidence="7">ECLA1</strain>
    </source>
</reference>
<evidence type="ECO:0000313" key="8">
    <source>
        <dbReference type="Proteomes" id="UP001283361"/>
    </source>
</evidence>
<dbReference type="SUPFAM" id="SSF49764">
    <property type="entry name" value="HSP20-like chaperones"/>
    <property type="match status" value="1"/>
</dbReference>
<evidence type="ECO:0000256" key="1">
    <source>
        <dbReference type="ARBA" id="ARBA00004123"/>
    </source>
</evidence>
<evidence type="ECO:0000256" key="4">
    <source>
        <dbReference type="ARBA" id="ARBA00022490"/>
    </source>
</evidence>
<dbReference type="InterPro" id="IPR037895">
    <property type="entry name" value="NUDCD1"/>
</dbReference>
<keyword evidence="5" id="KW-0539">Nucleus</keyword>